<dbReference type="InterPro" id="IPR017925">
    <property type="entry name" value="DHFR_CS"/>
</dbReference>
<dbReference type="CDD" id="cd00209">
    <property type="entry name" value="DHFR"/>
    <property type="match status" value="1"/>
</dbReference>
<comment type="function">
    <text evidence="7 8">Key enzyme in folate metabolism. Catalyzes an essential reaction for de novo glycine and purine synthesis, and for DNA precursor synthesis.</text>
</comment>
<evidence type="ECO:0000256" key="9">
    <source>
        <dbReference type="RuleBase" id="RU004474"/>
    </source>
</evidence>
<dbReference type="PIRSF" id="PIRSF000194">
    <property type="entry name" value="DHFR"/>
    <property type="match status" value="1"/>
</dbReference>
<dbReference type="EC" id="1.5.1.3" evidence="3 8"/>
<dbReference type="GO" id="GO:0004146">
    <property type="term" value="F:dihydrofolate reductase activity"/>
    <property type="evidence" value="ECO:0007669"/>
    <property type="project" value="UniProtKB-EC"/>
</dbReference>
<dbReference type="Gene3D" id="3.40.430.10">
    <property type="entry name" value="Dihydrofolate Reductase, subunit A"/>
    <property type="match status" value="1"/>
</dbReference>
<accession>A0A975II49</accession>
<gene>
    <name evidence="11" type="primary">folA</name>
    <name evidence="11" type="ORF">J9260_04750</name>
</gene>
<dbReference type="NCBIfam" id="NF008037">
    <property type="entry name" value="PRK10769.1"/>
    <property type="match status" value="1"/>
</dbReference>
<dbReference type="PANTHER" id="PTHR48069">
    <property type="entry name" value="DIHYDROFOLATE REDUCTASE"/>
    <property type="match status" value="1"/>
</dbReference>
<organism evidence="11 12">
    <name type="scientific">Thiothrix unzii</name>
    <dbReference type="NCBI Taxonomy" id="111769"/>
    <lineage>
        <taxon>Bacteria</taxon>
        <taxon>Pseudomonadati</taxon>
        <taxon>Pseudomonadota</taxon>
        <taxon>Gammaproteobacteria</taxon>
        <taxon>Thiotrichales</taxon>
        <taxon>Thiotrichaceae</taxon>
        <taxon>Thiothrix</taxon>
    </lineage>
</organism>
<dbReference type="FunFam" id="3.40.430.10:FF:000001">
    <property type="entry name" value="Dihydrofolate reductase"/>
    <property type="match status" value="1"/>
</dbReference>
<dbReference type="InterPro" id="IPR012259">
    <property type="entry name" value="DHFR"/>
</dbReference>
<dbReference type="GO" id="GO:0046452">
    <property type="term" value="P:dihydrofolate metabolic process"/>
    <property type="evidence" value="ECO:0007669"/>
    <property type="project" value="TreeGrafter"/>
</dbReference>
<dbReference type="GO" id="GO:0046655">
    <property type="term" value="P:folic acid metabolic process"/>
    <property type="evidence" value="ECO:0007669"/>
    <property type="project" value="TreeGrafter"/>
</dbReference>
<sequence>MLSLIVAVAGEQRVIGRDGQMPWHLPADLAWFKRNTLGKPIIMGRKTWDSIGRALPGRRNLVISRDPQFVPVGAERMDSPEAALACVADVPEVMVIGGAQIYTHFLPQAQRLYLTLIKESLSGDTFFPDYTSYQWRELARTEHAADANNPYPHDFLILERLS</sequence>
<keyword evidence="5 8" id="KW-0521">NADP</keyword>
<evidence type="ECO:0000313" key="11">
    <source>
        <dbReference type="EMBL" id="QTR54409.1"/>
    </source>
</evidence>
<dbReference type="GO" id="GO:0070401">
    <property type="term" value="F:NADP+ binding"/>
    <property type="evidence" value="ECO:0007669"/>
    <property type="project" value="UniProtKB-ARBA"/>
</dbReference>
<comment type="catalytic activity">
    <reaction evidence="8">
        <text>(6S)-5,6,7,8-tetrahydrofolate + NADP(+) = 7,8-dihydrofolate + NADPH + H(+)</text>
        <dbReference type="Rhea" id="RHEA:15009"/>
        <dbReference type="ChEBI" id="CHEBI:15378"/>
        <dbReference type="ChEBI" id="CHEBI:57451"/>
        <dbReference type="ChEBI" id="CHEBI:57453"/>
        <dbReference type="ChEBI" id="CHEBI:57783"/>
        <dbReference type="ChEBI" id="CHEBI:58349"/>
        <dbReference type="EC" id="1.5.1.3"/>
    </reaction>
</comment>
<evidence type="ECO:0000256" key="5">
    <source>
        <dbReference type="ARBA" id="ARBA00022857"/>
    </source>
</evidence>
<dbReference type="GO" id="GO:0006730">
    <property type="term" value="P:one-carbon metabolic process"/>
    <property type="evidence" value="ECO:0007669"/>
    <property type="project" value="UniProtKB-KW"/>
</dbReference>
<evidence type="ECO:0000256" key="2">
    <source>
        <dbReference type="ARBA" id="ARBA00009539"/>
    </source>
</evidence>
<reference evidence="11" key="1">
    <citation type="submission" date="2021-04" db="EMBL/GenBank/DDBJ databases">
        <title>Genomics, taxonomy and metabolism of representatives of sulfur bacteria of the genus Thiothrix: Thiothrix fructosivorans QT, Thiothrix unzii A1T and three new species, Thiothrix subterranea sp. nov., Thiothrix litoralis sp. nov. and 'Candidatus Thiothrix anitrata' sp. nov.</title>
        <authorList>
            <person name="Ravin N.V."/>
            <person name="Smolyakov D."/>
            <person name="Rudenko T.S."/>
            <person name="Mardanov A.V."/>
            <person name="Beletsky A.V."/>
            <person name="Markov N.D."/>
            <person name="Fomenkov A.I."/>
            <person name="Roberts R.J."/>
            <person name="Karnachuk O.V."/>
            <person name="Novikov A."/>
            <person name="Grabovich M.Y."/>
        </authorList>
    </citation>
    <scope>NUCLEOTIDE SEQUENCE</scope>
    <source>
        <strain evidence="11">A1</strain>
    </source>
</reference>
<dbReference type="EMBL" id="CP072793">
    <property type="protein sequence ID" value="QTR54409.1"/>
    <property type="molecule type" value="Genomic_DNA"/>
</dbReference>
<evidence type="ECO:0000256" key="7">
    <source>
        <dbReference type="ARBA" id="ARBA00025067"/>
    </source>
</evidence>
<dbReference type="PANTHER" id="PTHR48069:SF3">
    <property type="entry name" value="DIHYDROFOLATE REDUCTASE"/>
    <property type="match status" value="1"/>
</dbReference>
<keyword evidence="6 8" id="KW-0560">Oxidoreductase</keyword>
<name>A0A975II49_9GAMM</name>
<comment type="pathway">
    <text evidence="1 8">Cofactor biosynthesis; tetrahydrofolate biosynthesis; 5,6,7,8-tetrahydrofolate from 7,8-dihydrofolate: step 1/1.</text>
</comment>
<dbReference type="KEGG" id="tun:J9260_04750"/>
<evidence type="ECO:0000256" key="8">
    <source>
        <dbReference type="PIRNR" id="PIRNR000194"/>
    </source>
</evidence>
<dbReference type="InterPro" id="IPR024072">
    <property type="entry name" value="DHFR-like_dom_sf"/>
</dbReference>
<dbReference type="GO" id="GO:0005829">
    <property type="term" value="C:cytosol"/>
    <property type="evidence" value="ECO:0007669"/>
    <property type="project" value="TreeGrafter"/>
</dbReference>
<dbReference type="Proteomes" id="UP000672009">
    <property type="component" value="Chromosome"/>
</dbReference>
<keyword evidence="12" id="KW-1185">Reference proteome</keyword>
<proteinExistence type="inferred from homology"/>
<evidence type="ECO:0000256" key="6">
    <source>
        <dbReference type="ARBA" id="ARBA00023002"/>
    </source>
</evidence>
<dbReference type="PROSITE" id="PS00075">
    <property type="entry name" value="DHFR_1"/>
    <property type="match status" value="1"/>
</dbReference>
<evidence type="ECO:0000256" key="4">
    <source>
        <dbReference type="ARBA" id="ARBA00022563"/>
    </source>
</evidence>
<comment type="similarity">
    <text evidence="2 8 9">Belongs to the dihydrofolate reductase family.</text>
</comment>
<dbReference type="Pfam" id="PF00186">
    <property type="entry name" value="DHFR_1"/>
    <property type="match status" value="1"/>
</dbReference>
<dbReference type="GO" id="GO:0046654">
    <property type="term" value="P:tetrahydrofolate biosynthetic process"/>
    <property type="evidence" value="ECO:0007669"/>
    <property type="project" value="InterPro"/>
</dbReference>
<dbReference type="PRINTS" id="PR00070">
    <property type="entry name" value="DHFR"/>
</dbReference>
<dbReference type="RefSeq" id="WP_210219900.1">
    <property type="nucleotide sequence ID" value="NZ_CP072793.1"/>
</dbReference>
<dbReference type="InterPro" id="IPR001796">
    <property type="entry name" value="DHFR_dom"/>
</dbReference>
<dbReference type="AlphaFoldDB" id="A0A975II49"/>
<evidence type="ECO:0000259" key="10">
    <source>
        <dbReference type="PROSITE" id="PS51330"/>
    </source>
</evidence>
<protein>
    <recommendedName>
        <fullName evidence="3 8">Dihydrofolate reductase</fullName>
        <ecNumber evidence="3 8">1.5.1.3</ecNumber>
    </recommendedName>
</protein>
<evidence type="ECO:0000256" key="3">
    <source>
        <dbReference type="ARBA" id="ARBA00012856"/>
    </source>
</evidence>
<feature type="domain" description="DHFR" evidence="10">
    <location>
        <begin position="1"/>
        <end position="160"/>
    </location>
</feature>
<evidence type="ECO:0000256" key="1">
    <source>
        <dbReference type="ARBA" id="ARBA00004903"/>
    </source>
</evidence>
<evidence type="ECO:0000313" key="12">
    <source>
        <dbReference type="Proteomes" id="UP000672009"/>
    </source>
</evidence>
<dbReference type="SUPFAM" id="SSF53597">
    <property type="entry name" value="Dihydrofolate reductase-like"/>
    <property type="match status" value="1"/>
</dbReference>
<dbReference type="PROSITE" id="PS51330">
    <property type="entry name" value="DHFR_2"/>
    <property type="match status" value="1"/>
</dbReference>
<keyword evidence="4 8" id="KW-0554">One-carbon metabolism</keyword>